<dbReference type="EMBL" id="KQ977012">
    <property type="protein sequence ID" value="KYN06328.1"/>
    <property type="molecule type" value="Genomic_DNA"/>
</dbReference>
<dbReference type="AlphaFoldDB" id="A0A195D082"/>
<gene>
    <name evidence="2" type="ORF">ALC62_02665</name>
</gene>
<name>A0A195D082_9HYME</name>
<feature type="region of interest" description="Disordered" evidence="1">
    <location>
        <begin position="33"/>
        <end position="55"/>
    </location>
</feature>
<reference evidence="2 3" key="1">
    <citation type="submission" date="2016-03" db="EMBL/GenBank/DDBJ databases">
        <title>Cyphomyrmex costatus WGS genome.</title>
        <authorList>
            <person name="Nygaard S."/>
            <person name="Hu H."/>
            <person name="Boomsma J."/>
            <person name="Zhang G."/>
        </authorList>
    </citation>
    <scope>NUCLEOTIDE SEQUENCE [LARGE SCALE GENOMIC DNA]</scope>
    <source>
        <strain evidence="2">MS0001</strain>
        <tissue evidence="2">Whole body</tissue>
    </source>
</reference>
<evidence type="ECO:0000313" key="2">
    <source>
        <dbReference type="EMBL" id="KYN06328.1"/>
    </source>
</evidence>
<organism evidence="2 3">
    <name type="scientific">Cyphomyrmex costatus</name>
    <dbReference type="NCBI Taxonomy" id="456900"/>
    <lineage>
        <taxon>Eukaryota</taxon>
        <taxon>Metazoa</taxon>
        <taxon>Ecdysozoa</taxon>
        <taxon>Arthropoda</taxon>
        <taxon>Hexapoda</taxon>
        <taxon>Insecta</taxon>
        <taxon>Pterygota</taxon>
        <taxon>Neoptera</taxon>
        <taxon>Endopterygota</taxon>
        <taxon>Hymenoptera</taxon>
        <taxon>Apocrita</taxon>
        <taxon>Aculeata</taxon>
        <taxon>Formicoidea</taxon>
        <taxon>Formicidae</taxon>
        <taxon>Myrmicinae</taxon>
        <taxon>Cyphomyrmex</taxon>
    </lineage>
</organism>
<dbReference type="Proteomes" id="UP000078542">
    <property type="component" value="Unassembled WGS sequence"/>
</dbReference>
<protein>
    <submittedName>
        <fullName evidence="2">Uncharacterized protein</fullName>
    </submittedName>
</protein>
<keyword evidence="3" id="KW-1185">Reference proteome</keyword>
<sequence>MPICLVPSYGGPRARNSALTNLGTSLASGDSLKDIPDDRLSGRANNEGDTRAGVAKARERGWGGVGRKIPQPVIRVECIIKIPRGRSASARAHTCSSAACFVSCPDDFKLRRYRRAISATAAVVPAGPG</sequence>
<accession>A0A195D082</accession>
<evidence type="ECO:0000256" key="1">
    <source>
        <dbReference type="SAM" id="MobiDB-lite"/>
    </source>
</evidence>
<evidence type="ECO:0000313" key="3">
    <source>
        <dbReference type="Proteomes" id="UP000078542"/>
    </source>
</evidence>
<proteinExistence type="predicted"/>